<evidence type="ECO:0000313" key="2">
    <source>
        <dbReference type="Proteomes" id="UP000321783"/>
    </source>
</evidence>
<gene>
    <name evidence="1" type="ORF">Fc02_38</name>
</gene>
<dbReference type="Proteomes" id="UP000321783">
    <property type="component" value="Segment"/>
</dbReference>
<organism evidence="1 2">
    <name type="scientific">Pseudomonas phage Fc02</name>
    <dbReference type="NCBI Taxonomy" id="2301634"/>
    <lineage>
        <taxon>Viruses</taxon>
        <taxon>Duplodnaviria</taxon>
        <taxon>Heunggongvirae</taxon>
        <taxon>Uroviricota</taxon>
        <taxon>Caudoviricetes</taxon>
        <taxon>Guarnerosvirinae</taxon>
        <taxon>Torontovirus</taxon>
        <taxon>Torontovirus Fc02</taxon>
    </lineage>
</organism>
<dbReference type="Pfam" id="PF23840">
    <property type="entry name" value="Phage_tail_terminator"/>
    <property type="match status" value="1"/>
</dbReference>
<reference evidence="1 2" key="1">
    <citation type="submission" date="2018-08" db="EMBL/GenBank/DDBJ databases">
        <title>Characterization and comparative genomics of a group of B3-like Pseudomonas phages.</title>
        <authorList>
            <person name="Cazares A."/>
            <person name="Carballo-Ontiveros M.A."/>
            <person name="Guarneros G."/>
        </authorList>
    </citation>
    <scope>NUCLEOTIDE SEQUENCE [LARGE SCALE GENOMIC DNA]</scope>
</reference>
<accession>A0A5A4MZ42</accession>
<dbReference type="EMBL" id="MH719189">
    <property type="protein sequence ID" value="AYD80297.1"/>
    <property type="molecule type" value="Genomic_DNA"/>
</dbReference>
<proteinExistence type="predicted"/>
<sequence>MSNAPFDHRLVIERLTATVPALRLIGTAADFGAVKSLRDYPTPAAYVLLAEESGEPRPTGNSGGPARQRVGALFGVVLAVRSYRYDQLADAADDLQSILDQVRGAMVGWVPSLPLARGTQFVTGKVLDSDDTTLLWGEIYSTQHAIGRDP</sequence>
<keyword evidence="2" id="KW-1185">Reference proteome</keyword>
<evidence type="ECO:0000313" key="1">
    <source>
        <dbReference type="EMBL" id="AYD80297.1"/>
    </source>
</evidence>
<protein>
    <submittedName>
        <fullName evidence="1">Virion structural protein</fullName>
    </submittedName>
</protein>
<dbReference type="InterPro" id="IPR056912">
    <property type="entry name" value="Phage_JBD30_tail_term-like"/>
</dbReference>
<name>A0A5A4MZ42_9CAUD</name>